<reference evidence="3 4" key="1">
    <citation type="submission" date="2015-04" db="EMBL/GenBank/DDBJ databases">
        <authorList>
            <person name="Syromyatnikov M.Y."/>
            <person name="Popov V.N."/>
        </authorList>
    </citation>
    <scope>NUCLEOTIDE SEQUENCE [LARGE SCALE GENOMIC DNA]</scope>
</reference>
<keyword evidence="1" id="KW-0732">Signal</keyword>
<dbReference type="Gene3D" id="2.170.140.10">
    <property type="entry name" value="Chitin binding domain"/>
    <property type="match status" value="2"/>
</dbReference>
<feature type="chain" id="PRO_5012904660" evidence="1">
    <location>
        <begin position="20"/>
        <end position="224"/>
    </location>
</feature>
<sequence length="224" mass="24810">MRALLYSNFVLSILSFVGGQTMNPCSDLPHGTFVPDPYSVERYIYCSNGRPFRSQCRKGFEFNKVDLVCIEVQQSTTTTISSPSTSTDISLITGNPCQNQSDDTLIADTSFRQNYITCLDGQAIISTCPDGMVFQEEGRHCIESMDRLRVAARYTYKQFPLLTTTGLILTTTSTMTTATTKPKPSRVVTRPSRVPPTRATIATTVEQTIPTRIRIIPTRSTLAA</sequence>
<dbReference type="SUPFAM" id="SSF57625">
    <property type="entry name" value="Invertebrate chitin-binding proteins"/>
    <property type="match status" value="2"/>
</dbReference>
<keyword evidence="4" id="KW-1185">Reference proteome</keyword>
<name>A0A1J1HHN6_9DIPT</name>
<dbReference type="InterPro" id="IPR036508">
    <property type="entry name" value="Chitin-bd_dom_sf"/>
</dbReference>
<gene>
    <name evidence="3" type="ORF">CLUMA_CG001340</name>
</gene>
<dbReference type="GO" id="GO:0005576">
    <property type="term" value="C:extracellular region"/>
    <property type="evidence" value="ECO:0007669"/>
    <property type="project" value="InterPro"/>
</dbReference>
<dbReference type="EMBL" id="CVRI01000004">
    <property type="protein sequence ID" value="CRK87543.1"/>
    <property type="molecule type" value="Genomic_DNA"/>
</dbReference>
<dbReference type="GO" id="GO:0008061">
    <property type="term" value="F:chitin binding"/>
    <property type="evidence" value="ECO:0007669"/>
    <property type="project" value="InterPro"/>
</dbReference>
<feature type="signal peptide" evidence="1">
    <location>
        <begin position="1"/>
        <end position="19"/>
    </location>
</feature>
<dbReference type="Pfam" id="PF01607">
    <property type="entry name" value="CBM_14"/>
    <property type="match status" value="2"/>
</dbReference>
<evidence type="ECO:0000259" key="2">
    <source>
        <dbReference type="PROSITE" id="PS50940"/>
    </source>
</evidence>
<dbReference type="AlphaFoldDB" id="A0A1J1HHN6"/>
<feature type="domain" description="Chitin-binding type-2" evidence="2">
    <location>
        <begin position="94"/>
        <end position="141"/>
    </location>
</feature>
<proteinExistence type="predicted"/>
<protein>
    <submittedName>
        <fullName evidence="3">CLUMA_CG001340, isoform A</fullName>
    </submittedName>
</protein>
<dbReference type="PROSITE" id="PS50940">
    <property type="entry name" value="CHIT_BIND_II"/>
    <property type="match status" value="2"/>
</dbReference>
<evidence type="ECO:0000256" key="1">
    <source>
        <dbReference type="SAM" id="SignalP"/>
    </source>
</evidence>
<dbReference type="InterPro" id="IPR002557">
    <property type="entry name" value="Chitin-bd_dom"/>
</dbReference>
<evidence type="ECO:0000313" key="3">
    <source>
        <dbReference type="EMBL" id="CRK87543.1"/>
    </source>
</evidence>
<organism evidence="3 4">
    <name type="scientific">Clunio marinus</name>
    <dbReference type="NCBI Taxonomy" id="568069"/>
    <lineage>
        <taxon>Eukaryota</taxon>
        <taxon>Metazoa</taxon>
        <taxon>Ecdysozoa</taxon>
        <taxon>Arthropoda</taxon>
        <taxon>Hexapoda</taxon>
        <taxon>Insecta</taxon>
        <taxon>Pterygota</taxon>
        <taxon>Neoptera</taxon>
        <taxon>Endopterygota</taxon>
        <taxon>Diptera</taxon>
        <taxon>Nematocera</taxon>
        <taxon>Chironomoidea</taxon>
        <taxon>Chironomidae</taxon>
        <taxon>Clunio</taxon>
    </lineage>
</organism>
<dbReference type="OrthoDB" id="6020543at2759"/>
<evidence type="ECO:0000313" key="4">
    <source>
        <dbReference type="Proteomes" id="UP000183832"/>
    </source>
</evidence>
<dbReference type="Proteomes" id="UP000183832">
    <property type="component" value="Unassembled WGS sequence"/>
</dbReference>
<dbReference type="SMART" id="SM00494">
    <property type="entry name" value="ChtBD2"/>
    <property type="match status" value="2"/>
</dbReference>
<accession>A0A1J1HHN6</accession>
<feature type="domain" description="Chitin-binding type-2" evidence="2">
    <location>
        <begin position="22"/>
        <end position="79"/>
    </location>
</feature>